<sequence length="118" mass="13230">MLVKPSSNVCYCSLLTEAQRVALLKILHSLPFYKIHQSSRANRNLQTFVSQIQDKSRRLSVKSILMGSANLFAGQRGSSRSMQLRQGAEGNEINNQIEKQNTIQGRDLPGNTNSIIER</sequence>
<dbReference type="EMBL" id="IACN01079855">
    <property type="protein sequence ID" value="LAB60382.1"/>
    <property type="molecule type" value="Transcribed_RNA"/>
</dbReference>
<organism evidence="2">
    <name type="scientific">Micrurus surinamensis</name>
    <name type="common">Surinam coral snake</name>
    <dbReference type="NCBI Taxonomy" id="129470"/>
    <lineage>
        <taxon>Eukaryota</taxon>
        <taxon>Metazoa</taxon>
        <taxon>Chordata</taxon>
        <taxon>Craniata</taxon>
        <taxon>Vertebrata</taxon>
        <taxon>Euteleostomi</taxon>
        <taxon>Lepidosauria</taxon>
        <taxon>Squamata</taxon>
        <taxon>Bifurcata</taxon>
        <taxon>Unidentata</taxon>
        <taxon>Episquamata</taxon>
        <taxon>Toxicofera</taxon>
        <taxon>Serpentes</taxon>
        <taxon>Colubroidea</taxon>
        <taxon>Elapidae</taxon>
        <taxon>Elapinae</taxon>
        <taxon>Micrurus</taxon>
    </lineage>
</organism>
<evidence type="ECO:0000256" key="1">
    <source>
        <dbReference type="SAM" id="MobiDB-lite"/>
    </source>
</evidence>
<dbReference type="AlphaFoldDB" id="A0A2D4PQU4"/>
<reference evidence="2" key="2">
    <citation type="submission" date="2017-11" db="EMBL/GenBank/DDBJ databases">
        <title>Coralsnake Venomics: Analyses of Venom Gland Transcriptomes and Proteomes of Six Brazilian Taxa.</title>
        <authorList>
            <person name="Aird S.D."/>
            <person name="Jorge da Silva N."/>
            <person name="Qiu L."/>
            <person name="Villar-Briones A."/>
            <person name="Aparecida-Saddi V."/>
            <person name="Campos-Telles M.P."/>
            <person name="Grau M."/>
            <person name="Mikheyev A.S."/>
        </authorList>
    </citation>
    <scope>NUCLEOTIDE SEQUENCE</scope>
    <source>
        <tissue evidence="2">Venom_gland</tissue>
    </source>
</reference>
<feature type="region of interest" description="Disordered" evidence="1">
    <location>
        <begin position="86"/>
        <end position="118"/>
    </location>
</feature>
<feature type="compositionally biased region" description="Polar residues" evidence="1">
    <location>
        <begin position="92"/>
        <end position="118"/>
    </location>
</feature>
<accession>A0A2D4PQU4</accession>
<proteinExistence type="predicted"/>
<reference evidence="2" key="1">
    <citation type="submission" date="2017-07" db="EMBL/GenBank/DDBJ databases">
        <authorList>
            <person name="Mikheyev A."/>
            <person name="Grau M."/>
        </authorList>
    </citation>
    <scope>NUCLEOTIDE SEQUENCE</scope>
    <source>
        <tissue evidence="2">Venom_gland</tissue>
    </source>
</reference>
<evidence type="ECO:0000313" key="2">
    <source>
        <dbReference type="EMBL" id="LAB60382.1"/>
    </source>
</evidence>
<name>A0A2D4PQU4_MICSU</name>
<protein>
    <submittedName>
        <fullName evidence="2">Uncharacterized protein</fullName>
    </submittedName>
</protein>